<dbReference type="STRING" id="7719.ENSCINP00000020956"/>
<dbReference type="Pfam" id="PF17784">
    <property type="entry name" value="Sulfotransfer_4"/>
    <property type="match status" value="1"/>
</dbReference>
<dbReference type="PANTHER" id="PTHR36978:SF4">
    <property type="entry name" value="P-LOOP CONTAINING NUCLEOSIDE TRIPHOSPHATE HYDROLASE PROTEIN"/>
    <property type="match status" value="1"/>
</dbReference>
<organism evidence="1 2">
    <name type="scientific">Ciona intestinalis</name>
    <name type="common">Transparent sea squirt</name>
    <name type="synonym">Ascidia intestinalis</name>
    <dbReference type="NCBI Taxonomy" id="7719"/>
    <lineage>
        <taxon>Eukaryota</taxon>
        <taxon>Metazoa</taxon>
        <taxon>Chordata</taxon>
        <taxon>Tunicata</taxon>
        <taxon>Ascidiacea</taxon>
        <taxon>Phlebobranchia</taxon>
        <taxon>Cionidae</taxon>
        <taxon>Ciona</taxon>
    </lineage>
</organism>
<evidence type="ECO:0000313" key="2">
    <source>
        <dbReference type="Proteomes" id="UP000008144"/>
    </source>
</evidence>
<dbReference type="SUPFAM" id="SSF52540">
    <property type="entry name" value="P-loop containing nucleoside triphosphate hydrolases"/>
    <property type="match status" value="1"/>
</dbReference>
<dbReference type="GeneTree" id="ENSGT00940000163713"/>
<dbReference type="Gene3D" id="3.40.50.300">
    <property type="entry name" value="P-loop containing nucleotide triphosphate hydrolases"/>
    <property type="match status" value="1"/>
</dbReference>
<dbReference type="InterPro" id="IPR040632">
    <property type="entry name" value="Sulfotransfer_4"/>
</dbReference>
<reference evidence="1" key="4">
    <citation type="submission" date="2025-09" db="UniProtKB">
        <authorList>
            <consortium name="Ensembl"/>
        </authorList>
    </citation>
    <scope>IDENTIFICATION</scope>
</reference>
<reference evidence="2" key="1">
    <citation type="journal article" date="2002" name="Science">
        <title>The draft genome of Ciona intestinalis: insights into chordate and vertebrate origins.</title>
        <authorList>
            <person name="Dehal P."/>
            <person name="Satou Y."/>
            <person name="Campbell R.K."/>
            <person name="Chapman J."/>
            <person name="Degnan B."/>
            <person name="De Tomaso A."/>
            <person name="Davidson B."/>
            <person name="Di Gregorio A."/>
            <person name="Gelpke M."/>
            <person name="Goodstein D.M."/>
            <person name="Harafuji N."/>
            <person name="Hastings K.E."/>
            <person name="Ho I."/>
            <person name="Hotta K."/>
            <person name="Huang W."/>
            <person name="Kawashima T."/>
            <person name="Lemaire P."/>
            <person name="Martinez D."/>
            <person name="Meinertzhagen I.A."/>
            <person name="Necula S."/>
            <person name="Nonaka M."/>
            <person name="Putnam N."/>
            <person name="Rash S."/>
            <person name="Saiga H."/>
            <person name="Satake M."/>
            <person name="Terry A."/>
            <person name="Yamada L."/>
            <person name="Wang H.G."/>
            <person name="Awazu S."/>
            <person name="Azumi K."/>
            <person name="Boore J."/>
            <person name="Branno M."/>
            <person name="Chin-Bow S."/>
            <person name="DeSantis R."/>
            <person name="Doyle S."/>
            <person name="Francino P."/>
            <person name="Keys D.N."/>
            <person name="Haga S."/>
            <person name="Hayashi H."/>
            <person name="Hino K."/>
            <person name="Imai K.S."/>
            <person name="Inaba K."/>
            <person name="Kano S."/>
            <person name="Kobayashi K."/>
            <person name="Kobayashi M."/>
            <person name="Lee B.I."/>
            <person name="Makabe K.W."/>
            <person name="Manohar C."/>
            <person name="Matassi G."/>
            <person name="Medina M."/>
            <person name="Mochizuki Y."/>
            <person name="Mount S."/>
            <person name="Morishita T."/>
            <person name="Miura S."/>
            <person name="Nakayama A."/>
            <person name="Nishizaka S."/>
            <person name="Nomoto H."/>
            <person name="Ohta F."/>
            <person name="Oishi K."/>
            <person name="Rigoutsos I."/>
            <person name="Sano M."/>
            <person name="Sasaki A."/>
            <person name="Sasakura Y."/>
            <person name="Shoguchi E."/>
            <person name="Shin-i T."/>
            <person name="Spagnuolo A."/>
            <person name="Stainier D."/>
            <person name="Suzuki M.M."/>
            <person name="Tassy O."/>
            <person name="Takatori N."/>
            <person name="Tokuoka M."/>
            <person name="Yagi K."/>
            <person name="Yoshizaki F."/>
            <person name="Wada S."/>
            <person name="Zhang C."/>
            <person name="Hyatt P.D."/>
            <person name="Larimer F."/>
            <person name="Detter C."/>
            <person name="Doggett N."/>
            <person name="Glavina T."/>
            <person name="Hawkins T."/>
            <person name="Richardson P."/>
            <person name="Lucas S."/>
            <person name="Kohara Y."/>
            <person name="Levine M."/>
            <person name="Satoh N."/>
            <person name="Rokhsar D.S."/>
        </authorList>
    </citation>
    <scope>NUCLEOTIDE SEQUENCE [LARGE SCALE GENOMIC DNA]</scope>
</reference>
<proteinExistence type="predicted"/>
<dbReference type="HOGENOM" id="CLU_061199_2_2_1"/>
<keyword evidence="2" id="KW-1185">Reference proteome</keyword>
<dbReference type="Proteomes" id="UP000008144">
    <property type="component" value="Chromosome 8"/>
</dbReference>
<dbReference type="InterPro" id="IPR027417">
    <property type="entry name" value="P-loop_NTPase"/>
</dbReference>
<dbReference type="EMBL" id="EAAA01002629">
    <property type="status" value="NOT_ANNOTATED_CDS"/>
    <property type="molecule type" value="Genomic_DNA"/>
</dbReference>
<evidence type="ECO:0000313" key="1">
    <source>
        <dbReference type="Ensembl" id="ENSCINP00000020956.3"/>
    </source>
</evidence>
<dbReference type="PANTHER" id="PTHR36978">
    <property type="entry name" value="P-LOOP CONTAINING NUCLEOTIDE TRIPHOSPHATE HYDROLASE"/>
    <property type="match status" value="1"/>
</dbReference>
<evidence type="ECO:0008006" key="3">
    <source>
        <dbReference type="Google" id="ProtNLM"/>
    </source>
</evidence>
<dbReference type="AlphaFoldDB" id="F6Z5K9"/>
<reference evidence="1" key="2">
    <citation type="journal article" date="2008" name="Genome Biol.">
        <title>Improved genome assembly and evidence-based global gene model set for the chordate Ciona intestinalis: new insight into intron and operon populations.</title>
        <authorList>
            <person name="Satou Y."/>
            <person name="Mineta K."/>
            <person name="Ogasawara M."/>
            <person name="Sasakura Y."/>
            <person name="Shoguchi E."/>
            <person name="Ueno K."/>
            <person name="Yamada L."/>
            <person name="Matsumoto J."/>
            <person name="Wasserscheid J."/>
            <person name="Dewar K."/>
            <person name="Wiley G.B."/>
            <person name="Macmil S.L."/>
            <person name="Roe B.A."/>
            <person name="Zeller R.W."/>
            <person name="Hastings K.E."/>
            <person name="Lemaire P."/>
            <person name="Lindquist E."/>
            <person name="Endo T."/>
            <person name="Hotta K."/>
            <person name="Inaba K."/>
        </authorList>
    </citation>
    <scope>NUCLEOTIDE SEQUENCE [LARGE SCALE GENOMIC DNA]</scope>
    <source>
        <strain evidence="1">wild type</strain>
    </source>
</reference>
<name>F6Z5K9_CIOIN</name>
<protein>
    <recommendedName>
        <fullName evidence="3">Sulfotransferase</fullName>
    </recommendedName>
</protein>
<reference evidence="1" key="3">
    <citation type="submission" date="2025-08" db="UniProtKB">
        <authorList>
            <consortium name="Ensembl"/>
        </authorList>
    </citation>
    <scope>IDENTIFICATION</scope>
</reference>
<accession>F6Z5K9</accession>
<dbReference type="InParanoid" id="F6Z5K9"/>
<dbReference type="OMA" id="WHENMFL"/>
<sequence length="179" mass="21420">MKVICAGFPKTGTKSLARALRLLDYNAVYDYEEAIEFAFDDWEKIWNNQSTDVDSILEKIYSKNVEAVVDMPHSYHFEEFLKRWPSAKVILMLREEDSWFTSFKNMLEQAERDHKFYKFLQYICPTSKRLTRWHENMFLSTFGSIKPNPKKWKAAYRRHVAYVKSVVPKNQLLIYNIKQ</sequence>
<dbReference type="Ensembl" id="ENSCINT00000020956.3">
    <property type="protein sequence ID" value="ENSCINP00000020956.3"/>
    <property type="gene ID" value="ENSCING00000013294.2"/>
</dbReference>